<dbReference type="SUPFAM" id="SSF100939">
    <property type="entry name" value="SPOC domain-like"/>
    <property type="match status" value="1"/>
</dbReference>
<dbReference type="InterPro" id="IPR016194">
    <property type="entry name" value="SPOC-like_C_dom_sf"/>
</dbReference>
<evidence type="ECO:0000256" key="13">
    <source>
        <dbReference type="ARBA" id="ARBA00023125"/>
    </source>
</evidence>
<evidence type="ECO:0000313" key="22">
    <source>
        <dbReference type="Proteomes" id="UP000279236"/>
    </source>
</evidence>
<keyword evidence="14" id="KW-0233">DNA recombination</keyword>
<dbReference type="OrthoDB" id="30826at2759"/>
<evidence type="ECO:0000256" key="3">
    <source>
        <dbReference type="ARBA" id="ARBA00007726"/>
    </source>
</evidence>
<keyword evidence="13" id="KW-0238">DNA-binding</keyword>
<evidence type="ECO:0000256" key="14">
    <source>
        <dbReference type="ARBA" id="ARBA00023172"/>
    </source>
</evidence>
<dbReference type="Gene3D" id="1.25.40.240">
    <property type="entry name" value="Ku, C-terminal domain"/>
    <property type="match status" value="1"/>
</dbReference>
<evidence type="ECO:0000256" key="8">
    <source>
        <dbReference type="ARBA" id="ARBA00022763"/>
    </source>
</evidence>
<keyword evidence="15" id="KW-0234">DNA repair</keyword>
<dbReference type="SMART" id="SM00559">
    <property type="entry name" value="Ku78"/>
    <property type="match status" value="1"/>
</dbReference>
<dbReference type="GO" id="GO:0003678">
    <property type="term" value="F:DNA helicase activity"/>
    <property type="evidence" value="ECO:0007669"/>
    <property type="project" value="UniProtKB-EC"/>
</dbReference>
<dbReference type="GO" id="GO:0043564">
    <property type="term" value="C:Ku70:Ku80 complex"/>
    <property type="evidence" value="ECO:0007669"/>
    <property type="project" value="InterPro"/>
</dbReference>
<keyword evidence="12" id="KW-0779">Telomere</keyword>
<gene>
    <name evidence="21" type="primary">KU80</name>
    <name evidence="21" type="ORF">EHS24_002794</name>
</gene>
<dbReference type="InterPro" id="IPR014893">
    <property type="entry name" value="Ku_PK_bind"/>
</dbReference>
<dbReference type="GO" id="GO:0005524">
    <property type="term" value="F:ATP binding"/>
    <property type="evidence" value="ECO:0007669"/>
    <property type="project" value="UniProtKB-KW"/>
</dbReference>
<accession>A0A427XFZ5</accession>
<feature type="region of interest" description="Disordered" evidence="18">
    <location>
        <begin position="299"/>
        <end position="330"/>
    </location>
</feature>
<dbReference type="GO" id="GO:0016787">
    <property type="term" value="F:hydrolase activity"/>
    <property type="evidence" value="ECO:0007669"/>
    <property type="project" value="UniProtKB-KW"/>
</dbReference>
<dbReference type="RefSeq" id="XP_028472883.1">
    <property type="nucleotide sequence ID" value="XM_028618516.1"/>
</dbReference>
<dbReference type="SUPFAM" id="SSF53300">
    <property type="entry name" value="vWA-like"/>
    <property type="match status" value="1"/>
</dbReference>
<feature type="compositionally biased region" description="Acidic residues" evidence="18">
    <location>
        <begin position="381"/>
        <end position="400"/>
    </location>
</feature>
<dbReference type="InterPro" id="IPR006164">
    <property type="entry name" value="DNA_bd_Ku70/Ku80"/>
</dbReference>
<dbReference type="GO" id="GO:0000723">
    <property type="term" value="P:telomere maintenance"/>
    <property type="evidence" value="ECO:0007669"/>
    <property type="project" value="InterPro"/>
</dbReference>
<keyword evidence="9" id="KW-0378">Hydrolase</keyword>
<dbReference type="Pfam" id="PF02735">
    <property type="entry name" value="Ku"/>
    <property type="match status" value="1"/>
</dbReference>
<sequence length="891" mass="99913">MAARGGYSVVVFLLDISPSMGEAQADPGGSGVKKSRLHWAKEYMARICEDKVHAARKTDHVGVVTFGGNTNNDTHNNWVKNNPDDDQVYNNIASEVAIQSTKPKLLEAIMNAQVGQNDGNPVEALLVALDMIQNHKHSKMWTLDIVLLTDGETAFEQDSFDVAMDLIDKLGVRLTLLGLGFEAPPAPVSKDKSRNKRLSEKFWRTFIKTLHDNVSKTTESDSFLPKLHPFEPKLITARRPRPATVNGTLSQSTLWIGSEQVNDQEVVKIPFKFSKATMKARPPSLSKAWKAAVEMQNPNANARRGAEASQMMSSIAEMQSQAQSQHQSIPQAGDLASMLSAEVKRHPTYFIKRTAPEAAPATQGTQTQLSQAPPVTQKGELEEEEEEEEDGDFPMGEEDEVVDKEDIVKAYRFGSSWIPMEADTFDPLRTQKGVEVIGFIPQKNIRRYMLMGEVRYMWPDQSQPKVQIQFSSFVEALMTTGMAAITRWVYRDGSDPDIGVAVPDQTFPGEGKKLDLMYWARLPYADDEHKFYFPSLTKLKTAQGKDITEHPYIPTKQQCDLMDELVKQMDLDTVKPPKVPGEESEEEEEDEDLDEDSDMEDADKDNGPKNTWFNPARSVNPSLHRIKEAIFHSALTPDLDANPLPPPHPELTQYMKTPEELGIKVEKITEQLKAALDIKKVPPRTRKRAAKEGMREDEGFIDLDELFAGPSGTFVPPNIPDTQVKNELLSPSKPDRKLDVEDDKPVTDEKPDYENDPDFLPSKMPKSRPKPGRLISNEQPLQDFRRLVDGDGDVFRKAIQDLGVVVKENVAASFSHSAFPLALKCLEEMRSTALTYEETETYNDAIDDLERTVKGAGFKHPDFWDHFDKAGKTVAKITPDEAMEALEDYDE</sequence>
<dbReference type="EC" id="3.6.4.12" evidence="4"/>
<name>A0A427XFZ5_9TREE</name>
<keyword evidence="16" id="KW-0539">Nucleus</keyword>
<dbReference type="Gene3D" id="2.40.290.10">
    <property type="match status" value="1"/>
</dbReference>
<evidence type="ECO:0000259" key="20">
    <source>
        <dbReference type="PROSITE" id="PS50234"/>
    </source>
</evidence>
<evidence type="ECO:0000256" key="2">
    <source>
        <dbReference type="ARBA" id="ARBA00004574"/>
    </source>
</evidence>
<dbReference type="Pfam" id="PF08785">
    <property type="entry name" value="Ku_PK_bind"/>
    <property type="match status" value="1"/>
</dbReference>
<dbReference type="InterPro" id="IPR036465">
    <property type="entry name" value="vWFA_dom_sf"/>
</dbReference>
<evidence type="ECO:0000256" key="11">
    <source>
        <dbReference type="ARBA" id="ARBA00022840"/>
    </source>
</evidence>
<feature type="compositionally biased region" description="Acidic residues" evidence="18">
    <location>
        <begin position="582"/>
        <end position="603"/>
    </location>
</feature>
<dbReference type="PROSITE" id="PS50234">
    <property type="entry name" value="VWFA"/>
    <property type="match status" value="1"/>
</dbReference>
<reference evidence="21 22" key="1">
    <citation type="submission" date="2018-11" db="EMBL/GenBank/DDBJ databases">
        <title>Genome sequence of Apiotrichum porosum DSM 27194.</title>
        <authorList>
            <person name="Aliyu H."/>
            <person name="Gorte O."/>
            <person name="Ochsenreither K."/>
        </authorList>
    </citation>
    <scope>NUCLEOTIDE SEQUENCE [LARGE SCALE GENOMIC DNA]</scope>
    <source>
        <strain evidence="21 22">DSM 27194</strain>
    </source>
</reference>
<keyword evidence="22" id="KW-1185">Reference proteome</keyword>
<feature type="chain" id="PRO_5019460760" description="ATP-dependent DNA helicase II subunit 2" evidence="19">
    <location>
        <begin position="26"/>
        <end position="891"/>
    </location>
</feature>
<dbReference type="Gene3D" id="1.10.1600.10">
    <property type="match status" value="1"/>
</dbReference>
<evidence type="ECO:0000256" key="15">
    <source>
        <dbReference type="ARBA" id="ARBA00023204"/>
    </source>
</evidence>
<comment type="similarity">
    <text evidence="3">Belongs to the ku80 family.</text>
</comment>
<evidence type="ECO:0000256" key="6">
    <source>
        <dbReference type="ARBA" id="ARBA00022454"/>
    </source>
</evidence>
<keyword evidence="7" id="KW-0547">Nucleotide-binding</keyword>
<dbReference type="InterPro" id="IPR024193">
    <property type="entry name" value="Ku80"/>
</dbReference>
<dbReference type="GO" id="GO:0006303">
    <property type="term" value="P:double-strand break repair via nonhomologous end joining"/>
    <property type="evidence" value="ECO:0007669"/>
    <property type="project" value="InterPro"/>
</dbReference>
<dbReference type="GO" id="GO:0003684">
    <property type="term" value="F:damaged DNA binding"/>
    <property type="evidence" value="ECO:0007669"/>
    <property type="project" value="InterPro"/>
</dbReference>
<dbReference type="PANTHER" id="PTHR12604">
    <property type="entry name" value="KU AUTOANTIGEN DNA HELICASE"/>
    <property type="match status" value="1"/>
</dbReference>
<keyword evidence="11" id="KW-0067">ATP-binding</keyword>
<dbReference type="Proteomes" id="UP000279236">
    <property type="component" value="Unassembled WGS sequence"/>
</dbReference>
<keyword evidence="10 21" id="KW-0347">Helicase</keyword>
<keyword evidence="19" id="KW-0732">Signal</keyword>
<evidence type="ECO:0000256" key="16">
    <source>
        <dbReference type="ARBA" id="ARBA00023242"/>
    </source>
</evidence>
<evidence type="ECO:0000256" key="7">
    <source>
        <dbReference type="ARBA" id="ARBA00022741"/>
    </source>
</evidence>
<feature type="domain" description="VWFA" evidence="20">
    <location>
        <begin position="9"/>
        <end position="180"/>
    </location>
</feature>
<dbReference type="GO" id="GO:0042162">
    <property type="term" value="F:telomeric DNA binding"/>
    <property type="evidence" value="ECO:0007669"/>
    <property type="project" value="InterPro"/>
</dbReference>
<dbReference type="GO" id="GO:0003690">
    <property type="term" value="F:double-stranded DNA binding"/>
    <property type="evidence" value="ECO:0007669"/>
    <property type="project" value="TreeGrafter"/>
</dbReference>
<dbReference type="GO" id="GO:0006310">
    <property type="term" value="P:DNA recombination"/>
    <property type="evidence" value="ECO:0007669"/>
    <property type="project" value="UniProtKB-KW"/>
</dbReference>
<dbReference type="InterPro" id="IPR036494">
    <property type="entry name" value="Ku_C_sf"/>
</dbReference>
<dbReference type="CDD" id="cd00873">
    <property type="entry name" value="KU80"/>
    <property type="match status" value="1"/>
</dbReference>
<dbReference type="Gene3D" id="3.40.50.410">
    <property type="entry name" value="von Willebrand factor, type A domain"/>
    <property type="match status" value="1"/>
</dbReference>
<keyword evidence="8" id="KW-0227">DNA damage</keyword>
<feature type="region of interest" description="Disordered" evidence="18">
    <location>
        <begin position="573"/>
        <end position="616"/>
    </location>
</feature>
<dbReference type="GeneID" id="39587337"/>
<dbReference type="AlphaFoldDB" id="A0A427XFZ5"/>
<evidence type="ECO:0000256" key="10">
    <source>
        <dbReference type="ARBA" id="ARBA00022806"/>
    </source>
</evidence>
<dbReference type="SUPFAM" id="SSF101420">
    <property type="entry name" value="C-terminal domain of Ku80"/>
    <property type="match status" value="1"/>
</dbReference>
<dbReference type="InterPro" id="IPR002035">
    <property type="entry name" value="VWF_A"/>
</dbReference>
<evidence type="ECO:0000256" key="12">
    <source>
        <dbReference type="ARBA" id="ARBA00022895"/>
    </source>
</evidence>
<evidence type="ECO:0000256" key="5">
    <source>
        <dbReference type="ARBA" id="ARBA00021792"/>
    </source>
</evidence>
<dbReference type="Pfam" id="PF03731">
    <property type="entry name" value="Ku_N"/>
    <property type="match status" value="1"/>
</dbReference>
<dbReference type="PANTHER" id="PTHR12604:SF4">
    <property type="entry name" value="X-RAY REPAIR CROSS-COMPLEMENTING PROTEIN 5"/>
    <property type="match status" value="1"/>
</dbReference>
<proteinExistence type="inferred from homology"/>
<evidence type="ECO:0000256" key="19">
    <source>
        <dbReference type="SAM" id="SignalP"/>
    </source>
</evidence>
<dbReference type="EMBL" id="RSCE01000014">
    <property type="protein sequence ID" value="RSH77736.1"/>
    <property type="molecule type" value="Genomic_DNA"/>
</dbReference>
<dbReference type="SMART" id="SM00327">
    <property type="entry name" value="VWA"/>
    <property type="match status" value="1"/>
</dbReference>
<feature type="compositionally biased region" description="Basic and acidic residues" evidence="18">
    <location>
        <begin position="733"/>
        <end position="753"/>
    </location>
</feature>
<evidence type="ECO:0000256" key="17">
    <source>
        <dbReference type="ARBA" id="ARBA00031847"/>
    </source>
</evidence>
<feature type="signal peptide" evidence="19">
    <location>
        <begin position="1"/>
        <end position="25"/>
    </location>
</feature>
<evidence type="ECO:0000256" key="18">
    <source>
        <dbReference type="SAM" id="MobiDB-lite"/>
    </source>
</evidence>
<dbReference type="InterPro" id="IPR005161">
    <property type="entry name" value="Ku_N"/>
</dbReference>
<comment type="caution">
    <text evidence="21">The sequence shown here is derived from an EMBL/GenBank/DDBJ whole genome shotgun (WGS) entry which is preliminary data.</text>
</comment>
<comment type="subcellular location">
    <subcellularLocation>
        <location evidence="2">Chromosome</location>
        <location evidence="2">Telomere</location>
    </subcellularLocation>
    <subcellularLocation>
        <location evidence="1">Nucleus</location>
    </subcellularLocation>
</comment>
<feature type="region of interest" description="Disordered" evidence="18">
    <location>
        <begin position="357"/>
        <end position="400"/>
    </location>
</feature>
<evidence type="ECO:0000313" key="21">
    <source>
        <dbReference type="EMBL" id="RSH77736.1"/>
    </source>
</evidence>
<evidence type="ECO:0000256" key="9">
    <source>
        <dbReference type="ARBA" id="ARBA00022801"/>
    </source>
</evidence>
<evidence type="ECO:0000256" key="1">
    <source>
        <dbReference type="ARBA" id="ARBA00004123"/>
    </source>
</evidence>
<feature type="compositionally biased region" description="Polar residues" evidence="18">
    <location>
        <begin position="362"/>
        <end position="374"/>
    </location>
</feature>
<organism evidence="21 22">
    <name type="scientific">Apiotrichum porosum</name>
    <dbReference type="NCBI Taxonomy" id="105984"/>
    <lineage>
        <taxon>Eukaryota</taxon>
        <taxon>Fungi</taxon>
        <taxon>Dikarya</taxon>
        <taxon>Basidiomycota</taxon>
        <taxon>Agaricomycotina</taxon>
        <taxon>Tremellomycetes</taxon>
        <taxon>Trichosporonales</taxon>
        <taxon>Trichosporonaceae</taxon>
        <taxon>Apiotrichum</taxon>
    </lineage>
</organism>
<keyword evidence="6" id="KW-0158">Chromosome</keyword>
<dbReference type="GO" id="GO:0000781">
    <property type="term" value="C:chromosome, telomeric region"/>
    <property type="evidence" value="ECO:0007669"/>
    <property type="project" value="UniProtKB-SubCell"/>
</dbReference>
<evidence type="ECO:0000256" key="4">
    <source>
        <dbReference type="ARBA" id="ARBA00012551"/>
    </source>
</evidence>
<feature type="compositionally biased region" description="Polar residues" evidence="18">
    <location>
        <begin position="310"/>
        <end position="330"/>
    </location>
</feature>
<dbReference type="STRING" id="105984.A0A427XFZ5"/>
<protein>
    <recommendedName>
        <fullName evidence="5">ATP-dependent DNA helicase II subunit 2</fullName>
        <ecNumber evidence="4">3.6.4.12</ecNumber>
    </recommendedName>
    <alternativeName>
        <fullName evidence="17">ATP-dependent DNA helicase II subunit Ku80</fullName>
    </alternativeName>
</protein>
<feature type="region of interest" description="Disordered" evidence="18">
    <location>
        <begin position="711"/>
        <end position="778"/>
    </location>
</feature>